<dbReference type="PANTHER" id="PTHR23501:SF12">
    <property type="entry name" value="MAJOR FACILITATOR SUPERFAMILY (MFS) PROFILE DOMAIN-CONTAINING PROTEIN-RELATED"/>
    <property type="match status" value="1"/>
</dbReference>
<feature type="transmembrane region" description="Helical" evidence="7">
    <location>
        <begin position="147"/>
        <end position="169"/>
    </location>
</feature>
<sequence>MLSSTFLFATDNIIVADAQPAIVNDFGPIELLPWIWTGFALENMTILSWGKAYGIFNMKWIYIQHSALRSGSAICGAAPTMDVLVVGRIIAGVGGSGMYSGTLSYVSILANEKEKPVYVAGSTDLWGIGSVLGSVVGRVFAASPPTWRWGCYINLVVGAVFAPVYIFLFPSVIPKPASSCCLTMVTSFGGLVYDWESTAMITMWVVVSVLLIASILALRYHPGLAKEDRLYPVHYLKNPLMLNIQHQVFLSSGIILVSTTNETTNNSNVYGYMILIGTGCGCYIVAGFAIAPGHTVPKDMANLSTFQNTAVDKFRNVLPNSSEEQITQLVAGTSSRAYKELSDEDQKLVIPEVTSAMTNEWLMCAVAAALSFVCSLLLYKPKAGSEPASEKRT</sequence>
<comment type="similarity">
    <text evidence="2">Belongs to the major facilitator superfamily. TCR/Tet family.</text>
</comment>
<keyword evidence="9" id="KW-1185">Reference proteome</keyword>
<comment type="subcellular location">
    <subcellularLocation>
        <location evidence="1">Membrane</location>
        <topology evidence="1">Multi-pass membrane protein</topology>
    </subcellularLocation>
</comment>
<proteinExistence type="inferred from homology"/>
<evidence type="ECO:0000256" key="1">
    <source>
        <dbReference type="ARBA" id="ARBA00004141"/>
    </source>
</evidence>
<feature type="transmembrane region" description="Helical" evidence="7">
    <location>
        <begin position="361"/>
        <end position="379"/>
    </location>
</feature>
<feature type="transmembrane region" description="Helical" evidence="7">
    <location>
        <begin position="269"/>
        <end position="291"/>
    </location>
</feature>
<dbReference type="Proteomes" id="UP000829685">
    <property type="component" value="Unassembled WGS sequence"/>
</dbReference>
<protein>
    <recommendedName>
        <fullName evidence="10">Major facilitator superfamily (MFS) profile domain-containing protein</fullName>
    </recommendedName>
</protein>
<keyword evidence="5 7" id="KW-1133">Transmembrane helix</keyword>
<dbReference type="Gene3D" id="1.20.1250.20">
    <property type="entry name" value="MFS general substrate transporter like domains"/>
    <property type="match status" value="1"/>
</dbReference>
<dbReference type="InterPro" id="IPR036259">
    <property type="entry name" value="MFS_trans_sf"/>
</dbReference>
<dbReference type="SUPFAM" id="SSF103473">
    <property type="entry name" value="MFS general substrate transporter"/>
    <property type="match status" value="1"/>
</dbReference>
<dbReference type="GO" id="GO:0022857">
    <property type="term" value="F:transmembrane transporter activity"/>
    <property type="evidence" value="ECO:0007669"/>
    <property type="project" value="InterPro"/>
</dbReference>
<evidence type="ECO:0000256" key="6">
    <source>
        <dbReference type="ARBA" id="ARBA00023136"/>
    </source>
</evidence>
<evidence type="ECO:0000256" key="3">
    <source>
        <dbReference type="ARBA" id="ARBA00022448"/>
    </source>
</evidence>
<evidence type="ECO:0000256" key="2">
    <source>
        <dbReference type="ARBA" id="ARBA00007520"/>
    </source>
</evidence>
<keyword evidence="6 7" id="KW-0472">Membrane</keyword>
<reference evidence="8" key="1">
    <citation type="submission" date="2021-03" db="EMBL/GenBank/DDBJ databases">
        <title>Revisited historic fungal species revealed as producer of novel bioactive compounds through whole genome sequencing and comparative genomics.</title>
        <authorList>
            <person name="Vignolle G.A."/>
            <person name="Hochenegger N."/>
            <person name="Mach R.L."/>
            <person name="Mach-Aigner A.R."/>
            <person name="Javad Rahimi M."/>
            <person name="Salim K.A."/>
            <person name="Chan C.M."/>
            <person name="Lim L.B.L."/>
            <person name="Cai F."/>
            <person name="Druzhinina I.S."/>
            <person name="U'Ren J.M."/>
            <person name="Derntl C."/>
        </authorList>
    </citation>
    <scope>NUCLEOTIDE SEQUENCE</scope>
    <source>
        <strain evidence="8">TUCIM 5799</strain>
    </source>
</reference>
<gene>
    <name evidence="8" type="ORF">JX265_008857</name>
</gene>
<dbReference type="Pfam" id="PF07690">
    <property type="entry name" value="MFS_1"/>
    <property type="match status" value="1"/>
</dbReference>
<comment type="caution">
    <text evidence="8">The sequence shown here is derived from an EMBL/GenBank/DDBJ whole genome shotgun (WGS) entry which is preliminary data.</text>
</comment>
<evidence type="ECO:0000256" key="7">
    <source>
        <dbReference type="SAM" id="Phobius"/>
    </source>
</evidence>
<feature type="transmembrane region" description="Helical" evidence="7">
    <location>
        <begin position="199"/>
        <end position="220"/>
    </location>
</feature>
<dbReference type="GO" id="GO:0005886">
    <property type="term" value="C:plasma membrane"/>
    <property type="evidence" value="ECO:0007669"/>
    <property type="project" value="TreeGrafter"/>
</dbReference>
<name>A0A9P9WHN8_9PEZI</name>
<evidence type="ECO:0008006" key="10">
    <source>
        <dbReference type="Google" id="ProtNLM"/>
    </source>
</evidence>
<dbReference type="EMBL" id="JAFIMR010000025">
    <property type="protein sequence ID" value="KAI1863640.1"/>
    <property type="molecule type" value="Genomic_DNA"/>
</dbReference>
<organism evidence="8 9">
    <name type="scientific">Neoarthrinium moseri</name>
    <dbReference type="NCBI Taxonomy" id="1658444"/>
    <lineage>
        <taxon>Eukaryota</taxon>
        <taxon>Fungi</taxon>
        <taxon>Dikarya</taxon>
        <taxon>Ascomycota</taxon>
        <taxon>Pezizomycotina</taxon>
        <taxon>Sordariomycetes</taxon>
        <taxon>Xylariomycetidae</taxon>
        <taxon>Amphisphaeriales</taxon>
        <taxon>Apiosporaceae</taxon>
        <taxon>Neoarthrinium</taxon>
    </lineage>
</organism>
<evidence type="ECO:0000313" key="9">
    <source>
        <dbReference type="Proteomes" id="UP000829685"/>
    </source>
</evidence>
<evidence type="ECO:0000256" key="5">
    <source>
        <dbReference type="ARBA" id="ARBA00022989"/>
    </source>
</evidence>
<feature type="transmembrane region" description="Helical" evidence="7">
    <location>
        <begin position="117"/>
        <end position="141"/>
    </location>
</feature>
<keyword evidence="4 7" id="KW-0812">Transmembrane</keyword>
<keyword evidence="3" id="KW-0813">Transport</keyword>
<evidence type="ECO:0000256" key="4">
    <source>
        <dbReference type="ARBA" id="ARBA00022692"/>
    </source>
</evidence>
<dbReference type="InterPro" id="IPR011701">
    <property type="entry name" value="MFS"/>
</dbReference>
<evidence type="ECO:0000313" key="8">
    <source>
        <dbReference type="EMBL" id="KAI1863640.1"/>
    </source>
</evidence>
<accession>A0A9P9WHN8</accession>
<feature type="transmembrane region" description="Helical" evidence="7">
    <location>
        <begin position="34"/>
        <end position="56"/>
    </location>
</feature>
<dbReference type="PANTHER" id="PTHR23501">
    <property type="entry name" value="MAJOR FACILITATOR SUPERFAMILY"/>
    <property type="match status" value="1"/>
</dbReference>
<dbReference type="AlphaFoldDB" id="A0A9P9WHN8"/>